<proteinExistence type="inferred from homology"/>
<feature type="region of interest" description="Disordered" evidence="16">
    <location>
        <begin position="1"/>
        <end position="90"/>
    </location>
</feature>
<comment type="catalytic activity">
    <reaction evidence="1">
        <text>a uridine in mRNA = a pseudouridine in mRNA</text>
        <dbReference type="Rhea" id="RHEA:56644"/>
        <dbReference type="Rhea" id="RHEA-COMP:14658"/>
        <dbReference type="Rhea" id="RHEA-COMP:14659"/>
        <dbReference type="ChEBI" id="CHEBI:65314"/>
        <dbReference type="ChEBI" id="CHEBI:65315"/>
    </reaction>
</comment>
<comment type="catalytic activity">
    <reaction evidence="2">
        <text>uridine in snRNA = pseudouridine in snRNA</text>
        <dbReference type="Rhea" id="RHEA:51124"/>
        <dbReference type="Rhea" id="RHEA-COMP:12891"/>
        <dbReference type="Rhea" id="RHEA-COMP:12892"/>
        <dbReference type="ChEBI" id="CHEBI:65314"/>
        <dbReference type="ChEBI" id="CHEBI:65315"/>
    </reaction>
</comment>
<dbReference type="InterPro" id="IPR001406">
    <property type="entry name" value="PsdUridine_synth_TruA"/>
</dbReference>
<evidence type="ECO:0000256" key="5">
    <source>
        <dbReference type="ARBA" id="ARBA00022664"/>
    </source>
</evidence>
<organism evidence="18 19">
    <name type="scientific">Umbelopsis vinacea</name>
    <dbReference type="NCBI Taxonomy" id="44442"/>
    <lineage>
        <taxon>Eukaryota</taxon>
        <taxon>Fungi</taxon>
        <taxon>Fungi incertae sedis</taxon>
        <taxon>Mucoromycota</taxon>
        <taxon>Mucoromycotina</taxon>
        <taxon>Umbelopsidomycetes</taxon>
        <taxon>Umbelopsidales</taxon>
        <taxon>Umbelopsidaceae</taxon>
        <taxon>Umbelopsis</taxon>
    </lineage>
</organism>
<protein>
    <recommendedName>
        <fullName evidence="11">tRNA pseudouridine synthase 1</fullName>
    </recommendedName>
    <alternativeName>
        <fullName evidence="12">tRNA pseudouridylate synthase 1</fullName>
    </alternativeName>
    <alternativeName>
        <fullName evidence="13">tRNA-uridine isomerase 1</fullName>
    </alternativeName>
</protein>
<feature type="compositionally biased region" description="Basic and acidic residues" evidence="16">
    <location>
        <begin position="53"/>
        <end position="71"/>
    </location>
</feature>
<dbReference type="Pfam" id="PF01416">
    <property type="entry name" value="PseudoU_synth_1"/>
    <property type="match status" value="1"/>
</dbReference>
<evidence type="ECO:0000256" key="10">
    <source>
        <dbReference type="ARBA" id="ARBA00053072"/>
    </source>
</evidence>
<gene>
    <name evidence="18" type="ORF">INT44_001511</name>
</gene>
<keyword evidence="6" id="KW-0819">tRNA processing</keyword>
<sequence>MSSTSQSVQLPEKRSTEEMNKEEQKSNSAPQDPPSAESSDATTRSAAAKRIKTAKDRKDHFDKKQSWKAKDWATSGKKPVREGPAPERRPKKKVAVLVGFCGTGYQGMQINPTAKSIEGELFNAFCKTGAVSEDNSDDPKKVSFTRAARTDKGVHAAGNVVSLKLIVEDEDIVSKINSYLPDQIRVWGYVQTMRNFNAKTGCDSRVYEYLLPTYTLMAKKPIDPVLLENAADQKLIELPPATAEELAERRAYRASEEQLKEVANILSAFEGTNNFHNYTIGRHYKDKASTRYIMSFKVDKPQYVDNMEWLSLKIHGQSFMLHQIRKMVGILILAIRSRTPAALISKTFGPEKLNIPKAPALGLLLERPIFETYNKRISTIGEGREPVKFDDYEEEINAFKSKYIYSKIYEEEVKENVFDGWLRLIDGYRGVDYGYLNSEGVIPETSVIGKGQERMMDTEDIEDAQADDREG</sequence>
<feature type="domain" description="Pseudouridine synthase I TruA alpha/beta" evidence="17">
    <location>
        <begin position="267"/>
        <end position="370"/>
    </location>
</feature>
<keyword evidence="5" id="KW-0507">mRNA processing</keyword>
<dbReference type="GO" id="GO:0005634">
    <property type="term" value="C:nucleus"/>
    <property type="evidence" value="ECO:0007669"/>
    <property type="project" value="UniProtKB-SubCell"/>
</dbReference>
<dbReference type="GO" id="GO:0031119">
    <property type="term" value="P:tRNA pseudouridine synthesis"/>
    <property type="evidence" value="ECO:0007669"/>
    <property type="project" value="InterPro"/>
</dbReference>
<keyword evidence="19" id="KW-1185">Reference proteome</keyword>
<dbReference type="Proteomes" id="UP000612746">
    <property type="component" value="Unassembled WGS sequence"/>
</dbReference>
<evidence type="ECO:0000313" key="19">
    <source>
        <dbReference type="Proteomes" id="UP000612746"/>
    </source>
</evidence>
<feature type="active site" description="Nucleophile" evidence="14">
    <location>
        <position position="151"/>
    </location>
</feature>
<evidence type="ECO:0000256" key="2">
    <source>
        <dbReference type="ARBA" id="ARBA00001832"/>
    </source>
</evidence>
<reference evidence="18" key="1">
    <citation type="submission" date="2020-12" db="EMBL/GenBank/DDBJ databases">
        <title>Metabolic potential, ecology and presence of endohyphal bacteria is reflected in genomic diversity of Mucoromycotina.</title>
        <authorList>
            <person name="Muszewska A."/>
            <person name="Okrasinska A."/>
            <person name="Steczkiewicz K."/>
            <person name="Drgas O."/>
            <person name="Orlowska M."/>
            <person name="Perlinska-Lenart U."/>
            <person name="Aleksandrzak-Piekarczyk T."/>
            <person name="Szatraj K."/>
            <person name="Zielenkiewicz U."/>
            <person name="Pilsyk S."/>
            <person name="Malc E."/>
            <person name="Mieczkowski P."/>
            <person name="Kruszewska J.S."/>
            <person name="Biernat P."/>
            <person name="Pawlowska J."/>
        </authorList>
    </citation>
    <scope>NUCLEOTIDE SEQUENCE</scope>
    <source>
        <strain evidence="18">WA0000051536</strain>
    </source>
</reference>
<feature type="compositionally biased region" description="Basic and acidic residues" evidence="16">
    <location>
        <begin position="11"/>
        <end position="25"/>
    </location>
</feature>
<evidence type="ECO:0000256" key="7">
    <source>
        <dbReference type="ARBA" id="ARBA00023235"/>
    </source>
</evidence>
<keyword evidence="7" id="KW-0413">Isomerase</keyword>
<evidence type="ECO:0000256" key="9">
    <source>
        <dbReference type="ARBA" id="ARBA00036943"/>
    </source>
</evidence>
<dbReference type="Gene3D" id="3.30.70.660">
    <property type="entry name" value="Pseudouridine synthase I, catalytic domain, C-terminal subdomain"/>
    <property type="match status" value="1"/>
</dbReference>
<evidence type="ECO:0000256" key="13">
    <source>
        <dbReference type="ARBA" id="ARBA00080858"/>
    </source>
</evidence>
<dbReference type="GO" id="GO:0003723">
    <property type="term" value="F:RNA binding"/>
    <property type="evidence" value="ECO:0007669"/>
    <property type="project" value="InterPro"/>
</dbReference>
<comment type="similarity">
    <text evidence="4">Belongs to the tRNA pseudouridine synthase TruA family.</text>
</comment>
<evidence type="ECO:0000256" key="6">
    <source>
        <dbReference type="ARBA" id="ARBA00022694"/>
    </source>
</evidence>
<dbReference type="InterPro" id="IPR020095">
    <property type="entry name" value="PsdUridine_synth_TruA_C"/>
</dbReference>
<comment type="catalytic activity">
    <reaction evidence="9">
        <text>a uridine in tRNA = a pseudouridine in tRNA</text>
        <dbReference type="Rhea" id="RHEA:54572"/>
        <dbReference type="Rhea" id="RHEA-COMP:13339"/>
        <dbReference type="Rhea" id="RHEA-COMP:13934"/>
        <dbReference type="ChEBI" id="CHEBI:65314"/>
        <dbReference type="ChEBI" id="CHEBI:65315"/>
    </reaction>
</comment>
<evidence type="ECO:0000259" key="17">
    <source>
        <dbReference type="Pfam" id="PF01416"/>
    </source>
</evidence>
<dbReference type="GO" id="GO:1990481">
    <property type="term" value="P:mRNA pseudouridine synthesis"/>
    <property type="evidence" value="ECO:0007669"/>
    <property type="project" value="TreeGrafter"/>
</dbReference>
<dbReference type="PANTHER" id="PTHR11142:SF4">
    <property type="entry name" value="PSEUDOURIDYLATE SYNTHASE 1 HOMOLOG"/>
    <property type="match status" value="1"/>
</dbReference>
<evidence type="ECO:0000256" key="1">
    <source>
        <dbReference type="ARBA" id="ARBA00001166"/>
    </source>
</evidence>
<dbReference type="NCBIfam" id="TIGR00071">
    <property type="entry name" value="hisT_truA"/>
    <property type="match status" value="1"/>
</dbReference>
<dbReference type="OrthoDB" id="10256309at2759"/>
<dbReference type="CDD" id="cd02568">
    <property type="entry name" value="PseudoU_synth_PUS1_PUS2"/>
    <property type="match status" value="1"/>
</dbReference>
<evidence type="ECO:0000313" key="18">
    <source>
        <dbReference type="EMBL" id="KAG2178359.1"/>
    </source>
</evidence>
<dbReference type="EMBL" id="JAEPRA010000011">
    <property type="protein sequence ID" value="KAG2178359.1"/>
    <property type="molecule type" value="Genomic_DNA"/>
</dbReference>
<dbReference type="InterPro" id="IPR041708">
    <property type="entry name" value="PUS1/PUS2-like"/>
</dbReference>
<evidence type="ECO:0000256" key="8">
    <source>
        <dbReference type="ARBA" id="ARBA00023242"/>
    </source>
</evidence>
<dbReference type="GO" id="GO:0006397">
    <property type="term" value="P:mRNA processing"/>
    <property type="evidence" value="ECO:0007669"/>
    <property type="project" value="UniProtKB-KW"/>
</dbReference>
<dbReference type="SUPFAM" id="SSF55120">
    <property type="entry name" value="Pseudouridine synthase"/>
    <property type="match status" value="1"/>
</dbReference>
<accession>A0A8H7UGH3</accession>
<keyword evidence="8" id="KW-0539">Nucleus</keyword>
<feature type="binding site" evidence="15">
    <location>
        <position position="207"/>
    </location>
    <ligand>
        <name>substrate</name>
    </ligand>
</feature>
<comment type="caution">
    <text evidence="18">The sequence shown here is derived from an EMBL/GenBank/DDBJ whole genome shotgun (WGS) entry which is preliminary data.</text>
</comment>
<comment type="function">
    <text evidence="10">Formation of pseudouridine at positions 27 and 28 in the anticodon stem and loop of transfer RNAs; at positions 34 and 36 of intron-containing precursor tRNA(Ile) and at position 35 in the intron-containing tRNA(Tyr). Catalyzes pseudouridylation at position 44 in U2 snRNA. Also catalyzes pseudouridylation of mRNAs.</text>
</comment>
<dbReference type="AlphaFoldDB" id="A0A8H7UGH3"/>
<dbReference type="PANTHER" id="PTHR11142">
    <property type="entry name" value="PSEUDOURIDYLATE SYNTHASE"/>
    <property type="match status" value="1"/>
</dbReference>
<dbReference type="Gene3D" id="3.30.70.580">
    <property type="entry name" value="Pseudouridine synthase I, catalytic domain, N-terminal subdomain"/>
    <property type="match status" value="1"/>
</dbReference>
<evidence type="ECO:0000256" key="11">
    <source>
        <dbReference type="ARBA" id="ARBA00073968"/>
    </source>
</evidence>
<dbReference type="GO" id="GO:0009982">
    <property type="term" value="F:pseudouridine synthase activity"/>
    <property type="evidence" value="ECO:0007669"/>
    <property type="project" value="InterPro"/>
</dbReference>
<feature type="compositionally biased region" description="Basic and acidic residues" evidence="16">
    <location>
        <begin position="79"/>
        <end position="88"/>
    </location>
</feature>
<dbReference type="InterPro" id="IPR020097">
    <property type="entry name" value="PsdUridine_synth_TruA_a/b_dom"/>
</dbReference>
<evidence type="ECO:0000256" key="12">
    <source>
        <dbReference type="ARBA" id="ARBA00079072"/>
    </source>
</evidence>
<evidence type="ECO:0000256" key="15">
    <source>
        <dbReference type="PIRSR" id="PIRSR641708-2"/>
    </source>
</evidence>
<evidence type="ECO:0000256" key="14">
    <source>
        <dbReference type="PIRSR" id="PIRSR641708-1"/>
    </source>
</evidence>
<evidence type="ECO:0000256" key="4">
    <source>
        <dbReference type="ARBA" id="ARBA00009375"/>
    </source>
</evidence>
<dbReference type="InterPro" id="IPR020094">
    <property type="entry name" value="TruA/RsuA/RluB/E/F_N"/>
</dbReference>
<evidence type="ECO:0000256" key="3">
    <source>
        <dbReference type="ARBA" id="ARBA00004123"/>
    </source>
</evidence>
<evidence type="ECO:0000256" key="16">
    <source>
        <dbReference type="SAM" id="MobiDB-lite"/>
    </source>
</evidence>
<dbReference type="GO" id="GO:0031120">
    <property type="term" value="P:snRNA pseudouridine synthesis"/>
    <property type="evidence" value="ECO:0007669"/>
    <property type="project" value="UniProtKB-ARBA"/>
</dbReference>
<dbReference type="InterPro" id="IPR020103">
    <property type="entry name" value="PsdUridine_synth_cat_dom_sf"/>
</dbReference>
<comment type="subcellular location">
    <subcellularLocation>
        <location evidence="3">Nucleus</location>
    </subcellularLocation>
</comment>
<name>A0A8H7UGH3_9FUNG</name>
<feature type="compositionally biased region" description="Polar residues" evidence="16">
    <location>
        <begin position="26"/>
        <end position="45"/>
    </location>
</feature>
<dbReference type="FunFam" id="3.30.70.580:FF:000002">
    <property type="entry name" value="tRNA pseudouridine synthase"/>
    <property type="match status" value="1"/>
</dbReference>
<dbReference type="FunFam" id="3.30.70.660:FF:000002">
    <property type="entry name" value="tRNA pseudouridine synthase"/>
    <property type="match status" value="1"/>
</dbReference>